<dbReference type="KEGG" id="sace:GIY23_18595"/>
<feature type="compositionally biased region" description="Polar residues" evidence="1">
    <location>
        <begin position="1"/>
        <end position="17"/>
    </location>
</feature>
<reference evidence="3" key="1">
    <citation type="submission" date="2019-11" db="EMBL/GenBank/DDBJ databases">
        <title>The complete genome sequence of Saccharopolyspora sp. E2A.</title>
        <authorList>
            <person name="Zhang G."/>
        </authorList>
    </citation>
    <scope>NUCLEOTIDE SEQUENCE [LARGE SCALE GENOMIC DNA]</scope>
    <source>
        <strain evidence="3">E2A</strain>
    </source>
</reference>
<feature type="region of interest" description="Disordered" evidence="1">
    <location>
        <begin position="1"/>
        <end position="88"/>
    </location>
</feature>
<evidence type="ECO:0000313" key="2">
    <source>
        <dbReference type="EMBL" id="QGK71263.1"/>
    </source>
</evidence>
<evidence type="ECO:0000313" key="3">
    <source>
        <dbReference type="Proteomes" id="UP000371041"/>
    </source>
</evidence>
<dbReference type="Proteomes" id="UP000371041">
    <property type="component" value="Chromosome"/>
</dbReference>
<dbReference type="EMBL" id="CP045929">
    <property type="protein sequence ID" value="QGK71263.1"/>
    <property type="molecule type" value="Genomic_DNA"/>
</dbReference>
<keyword evidence="3" id="KW-1185">Reference proteome</keyword>
<organism evidence="2 3">
    <name type="scientific">Allosaccharopolyspora coralli</name>
    <dbReference type="NCBI Taxonomy" id="2665642"/>
    <lineage>
        <taxon>Bacteria</taxon>
        <taxon>Bacillati</taxon>
        <taxon>Actinomycetota</taxon>
        <taxon>Actinomycetes</taxon>
        <taxon>Pseudonocardiales</taxon>
        <taxon>Pseudonocardiaceae</taxon>
        <taxon>Allosaccharopolyspora</taxon>
    </lineage>
</organism>
<protein>
    <submittedName>
        <fullName evidence="2">Uncharacterized protein</fullName>
    </submittedName>
</protein>
<dbReference type="RefSeq" id="WP_154077839.1">
    <property type="nucleotide sequence ID" value="NZ_CP045929.1"/>
</dbReference>
<accession>A0A5Q3QA64</accession>
<name>A0A5Q3QA64_9PSEU</name>
<gene>
    <name evidence="2" type="ORF">GIY23_18595</name>
</gene>
<evidence type="ECO:0000256" key="1">
    <source>
        <dbReference type="SAM" id="MobiDB-lite"/>
    </source>
</evidence>
<proteinExistence type="predicted"/>
<feature type="compositionally biased region" description="Basic and acidic residues" evidence="1">
    <location>
        <begin position="25"/>
        <end position="48"/>
    </location>
</feature>
<sequence length="88" mass="9151">MTAAATASTGLGVSRSSVADAVDAEYGRARSGVARERLLGGTREDWQRRTRSQVSQPPCSGLEPDPAPGSARAVRRRPPTSMGGATLI</sequence>
<dbReference type="AlphaFoldDB" id="A0A5Q3QA64"/>